<accession>A0ABN9VX36</accession>
<sequence>GNSTEQQIADVMKQSAVSKARPNREKKEHVLIVYDAKQSGESMTAPHDRVAPFRSAHYSKLISAVLKMRGDTENLSDGDVFLVYDAFRHGNEGEIGRCFKKLSDGKQIEKQKRTMYFMYDQDSLAQHRGLTRGGTVIHQCEFLHLFTAAPLDLGEDRDRRYYKGTNKGDTVGPIAMPASADMWHLSFTAKKECYASH</sequence>
<feature type="region of interest" description="Disordered" evidence="1">
    <location>
        <begin position="1"/>
        <end position="24"/>
    </location>
</feature>
<dbReference type="Proteomes" id="UP001189429">
    <property type="component" value="Unassembled WGS sequence"/>
</dbReference>
<keyword evidence="3" id="KW-1185">Reference proteome</keyword>
<name>A0ABN9VX36_9DINO</name>
<evidence type="ECO:0000313" key="3">
    <source>
        <dbReference type="Proteomes" id="UP001189429"/>
    </source>
</evidence>
<protein>
    <submittedName>
        <fullName evidence="2">Uncharacterized protein</fullName>
    </submittedName>
</protein>
<feature type="non-terminal residue" evidence="2">
    <location>
        <position position="197"/>
    </location>
</feature>
<reference evidence="2" key="1">
    <citation type="submission" date="2023-10" db="EMBL/GenBank/DDBJ databases">
        <authorList>
            <person name="Chen Y."/>
            <person name="Shah S."/>
            <person name="Dougan E. K."/>
            <person name="Thang M."/>
            <person name="Chan C."/>
        </authorList>
    </citation>
    <scope>NUCLEOTIDE SEQUENCE [LARGE SCALE GENOMIC DNA]</scope>
</reference>
<gene>
    <name evidence="2" type="ORF">PCOR1329_LOCUS61298</name>
</gene>
<dbReference type="EMBL" id="CAUYUJ010017709">
    <property type="protein sequence ID" value="CAK0877160.1"/>
    <property type="molecule type" value="Genomic_DNA"/>
</dbReference>
<evidence type="ECO:0000256" key="1">
    <source>
        <dbReference type="SAM" id="MobiDB-lite"/>
    </source>
</evidence>
<evidence type="ECO:0000313" key="2">
    <source>
        <dbReference type="EMBL" id="CAK0877160.1"/>
    </source>
</evidence>
<proteinExistence type="predicted"/>
<organism evidence="2 3">
    <name type="scientific">Prorocentrum cordatum</name>
    <dbReference type="NCBI Taxonomy" id="2364126"/>
    <lineage>
        <taxon>Eukaryota</taxon>
        <taxon>Sar</taxon>
        <taxon>Alveolata</taxon>
        <taxon>Dinophyceae</taxon>
        <taxon>Prorocentrales</taxon>
        <taxon>Prorocentraceae</taxon>
        <taxon>Prorocentrum</taxon>
    </lineage>
</organism>
<comment type="caution">
    <text evidence="2">The sequence shown here is derived from an EMBL/GenBank/DDBJ whole genome shotgun (WGS) entry which is preliminary data.</text>
</comment>
<feature type="non-terminal residue" evidence="2">
    <location>
        <position position="1"/>
    </location>
</feature>